<accession>A0A5B0NCA9</accession>
<evidence type="ECO:0000313" key="3">
    <source>
        <dbReference type="EMBL" id="KAA1136009.1"/>
    </source>
</evidence>
<evidence type="ECO:0000313" key="4">
    <source>
        <dbReference type="Proteomes" id="UP000324748"/>
    </source>
</evidence>
<reference evidence="4 5" key="1">
    <citation type="submission" date="2019-05" db="EMBL/GenBank/DDBJ databases">
        <title>Emergence of the Ug99 lineage of the wheat stem rust pathogen through somatic hybridization.</title>
        <authorList>
            <person name="Li F."/>
            <person name="Upadhyaya N.M."/>
            <person name="Sperschneider J."/>
            <person name="Matny O."/>
            <person name="Nguyen-Phuc H."/>
            <person name="Mago R."/>
            <person name="Raley C."/>
            <person name="Miller M.E."/>
            <person name="Silverstein K.A.T."/>
            <person name="Henningsen E."/>
            <person name="Hirsch C.D."/>
            <person name="Visser B."/>
            <person name="Pretorius Z.A."/>
            <person name="Steffenson B.J."/>
            <person name="Schwessinger B."/>
            <person name="Dodds P.N."/>
            <person name="Figueroa M."/>
        </authorList>
    </citation>
    <scope>NUCLEOTIDE SEQUENCE [LARGE SCALE GENOMIC DNA]</scope>
    <source>
        <strain evidence="2">21-0</strain>
        <strain evidence="3 5">Ug99</strain>
    </source>
</reference>
<name>A0A5B0NCA9_PUCGR</name>
<gene>
    <name evidence="2" type="ORF">PGT21_012453</name>
    <name evidence="3" type="ORF">PGTUg99_020694</name>
</gene>
<dbReference type="EMBL" id="VDEP01000036">
    <property type="protein sequence ID" value="KAA1136009.1"/>
    <property type="molecule type" value="Genomic_DNA"/>
</dbReference>
<dbReference type="Proteomes" id="UP000325313">
    <property type="component" value="Unassembled WGS sequence"/>
</dbReference>
<protein>
    <submittedName>
        <fullName evidence="2">Uncharacterized protein</fullName>
    </submittedName>
</protein>
<proteinExistence type="predicted"/>
<evidence type="ECO:0000256" key="1">
    <source>
        <dbReference type="SAM" id="MobiDB-lite"/>
    </source>
</evidence>
<feature type="region of interest" description="Disordered" evidence="1">
    <location>
        <begin position="40"/>
        <end position="61"/>
    </location>
</feature>
<organism evidence="2 4">
    <name type="scientific">Puccinia graminis f. sp. tritici</name>
    <dbReference type="NCBI Taxonomy" id="56615"/>
    <lineage>
        <taxon>Eukaryota</taxon>
        <taxon>Fungi</taxon>
        <taxon>Dikarya</taxon>
        <taxon>Basidiomycota</taxon>
        <taxon>Pucciniomycotina</taxon>
        <taxon>Pucciniomycetes</taxon>
        <taxon>Pucciniales</taxon>
        <taxon>Pucciniaceae</taxon>
        <taxon>Puccinia</taxon>
    </lineage>
</organism>
<sequence length="61" mass="6845">MRPRLFGNVAMKVRSRRATLVTDPKLSRSLACLLVPHLSRGSPRSEAKRRRTAIRSSSVVD</sequence>
<evidence type="ECO:0000313" key="5">
    <source>
        <dbReference type="Proteomes" id="UP000325313"/>
    </source>
</evidence>
<comment type="caution">
    <text evidence="2">The sequence shown here is derived from an EMBL/GenBank/DDBJ whole genome shotgun (WGS) entry which is preliminary data.</text>
</comment>
<dbReference type="AlphaFoldDB" id="A0A5B0NCA9"/>
<keyword evidence="4" id="KW-1185">Reference proteome</keyword>
<evidence type="ECO:0000313" key="2">
    <source>
        <dbReference type="EMBL" id="KAA1085598.1"/>
    </source>
</evidence>
<dbReference type="EMBL" id="VSWC01000106">
    <property type="protein sequence ID" value="KAA1085598.1"/>
    <property type="molecule type" value="Genomic_DNA"/>
</dbReference>
<dbReference type="Proteomes" id="UP000324748">
    <property type="component" value="Unassembled WGS sequence"/>
</dbReference>